<evidence type="ECO:0000256" key="3">
    <source>
        <dbReference type="ARBA" id="ARBA00022448"/>
    </source>
</evidence>
<keyword evidence="5" id="KW-0574">Periplasm</keyword>
<evidence type="ECO:0000256" key="9">
    <source>
        <dbReference type="ARBA" id="ARBA00072558"/>
    </source>
</evidence>
<dbReference type="PIRSF" id="PIRSF002741">
    <property type="entry name" value="MppA"/>
    <property type="match status" value="1"/>
</dbReference>
<feature type="domain" description="Solute-binding protein family 5" evidence="11">
    <location>
        <begin position="83"/>
        <end position="463"/>
    </location>
</feature>
<dbReference type="PATRIC" id="fig|406818.4.peg.2180"/>
<reference evidence="12" key="1">
    <citation type="journal article" date="2011" name="PLoS ONE">
        <title>The entomopathogenic bacterial endosymbionts xenorhabdus and photorhabdus: convergent lifestyles from divergent genomes.</title>
        <authorList>
            <person name="Chaston J.M."/>
            <person name="Suen G."/>
            <person name="Tucker S.L."/>
            <person name="Andersen A.W."/>
            <person name="Bhasin A."/>
            <person name="Bode E."/>
            <person name="Bode H.B."/>
            <person name="Brachmann A.O."/>
            <person name="Cowles C.E."/>
            <person name="Cowles K.N."/>
            <person name="Darby C."/>
            <person name="de Leon L."/>
            <person name="Drace K."/>
            <person name="Du Z."/>
            <person name="Givaudan A."/>
            <person name="Herbert Tran E.E."/>
            <person name="Jewell K.A."/>
            <person name="Knack J.J."/>
            <person name="Krasomil-Osterfeld K.C."/>
            <person name="Kukor R."/>
            <person name="Lanois A."/>
            <person name="Latreille P."/>
            <person name="Leimgruber N.K."/>
            <person name="Lipke C.M."/>
            <person name="Liu R."/>
            <person name="Lu X."/>
            <person name="Martens E.C."/>
            <person name="Marri P.R."/>
            <person name="Medigue C."/>
            <person name="Menard M.L."/>
            <person name="Miller N.M."/>
            <person name="Morales-Soto N."/>
            <person name="Norton S."/>
            <person name="Ogier J.C."/>
            <person name="Orchard S.S."/>
            <person name="Park D."/>
            <person name="Park Y."/>
            <person name="Qurollo B.A."/>
            <person name="Sugar D.R."/>
            <person name="Richards G.R."/>
            <person name="Rouy Z."/>
            <person name="Slominski B."/>
            <person name="Slominski K."/>
            <person name="Snyder H."/>
            <person name="Tjaden B.C."/>
            <person name="van der Hoeven R."/>
            <person name="Welch R.D."/>
            <person name="Wheeler C."/>
            <person name="Xiang B."/>
            <person name="Barbazuk B."/>
            <person name="Gaudriault S."/>
            <person name="Goodner B."/>
            <person name="Slater S.C."/>
            <person name="Forst S."/>
            <person name="Goldman B.S."/>
            <person name="Goodrich-Blair H."/>
        </authorList>
    </citation>
    <scope>NUCLEOTIDE SEQUENCE [LARGE SCALE GENOMIC DNA]</scope>
    <source>
        <strain evidence="12">SS-2004</strain>
    </source>
</reference>
<organism evidence="12 13">
    <name type="scientific">Xenorhabdus bovienii (strain SS-2004)</name>
    <name type="common">Xenorhabdus nematophila subsp. bovienii</name>
    <dbReference type="NCBI Taxonomy" id="406818"/>
    <lineage>
        <taxon>Bacteria</taxon>
        <taxon>Pseudomonadati</taxon>
        <taxon>Pseudomonadota</taxon>
        <taxon>Gammaproteobacteria</taxon>
        <taxon>Enterobacterales</taxon>
        <taxon>Morganellaceae</taxon>
        <taxon>Xenorhabdus</taxon>
    </lineage>
</organism>
<dbReference type="GO" id="GO:1904680">
    <property type="term" value="F:peptide transmembrane transporter activity"/>
    <property type="evidence" value="ECO:0007669"/>
    <property type="project" value="TreeGrafter"/>
</dbReference>
<evidence type="ECO:0000256" key="8">
    <source>
        <dbReference type="ARBA" id="ARBA00063980"/>
    </source>
</evidence>
<comment type="similarity">
    <text evidence="2">Belongs to the bacterial solute-binding protein 5 family.</text>
</comment>
<dbReference type="AlphaFoldDB" id="D3V1K5"/>
<accession>D3V1K5</accession>
<dbReference type="GO" id="GO:0015833">
    <property type="term" value="P:peptide transport"/>
    <property type="evidence" value="ECO:0007669"/>
    <property type="project" value="TreeGrafter"/>
</dbReference>
<dbReference type="Pfam" id="PF00496">
    <property type="entry name" value="SBP_bac_5"/>
    <property type="match status" value="1"/>
</dbReference>
<dbReference type="eggNOG" id="COG4166">
    <property type="taxonomic scope" value="Bacteria"/>
</dbReference>
<dbReference type="PANTHER" id="PTHR30290:SF10">
    <property type="entry name" value="PERIPLASMIC OLIGOPEPTIDE-BINDING PROTEIN-RELATED"/>
    <property type="match status" value="1"/>
</dbReference>
<dbReference type="PANTHER" id="PTHR30290">
    <property type="entry name" value="PERIPLASMIC BINDING COMPONENT OF ABC TRANSPORTER"/>
    <property type="match status" value="1"/>
</dbReference>
<feature type="signal peptide" evidence="10">
    <location>
        <begin position="1"/>
        <end position="27"/>
    </location>
</feature>
<dbReference type="InterPro" id="IPR039424">
    <property type="entry name" value="SBP_5"/>
</dbReference>
<dbReference type="InterPro" id="IPR023765">
    <property type="entry name" value="SBP_5_CS"/>
</dbReference>
<evidence type="ECO:0000256" key="1">
    <source>
        <dbReference type="ARBA" id="ARBA00004418"/>
    </source>
</evidence>
<dbReference type="SUPFAM" id="SSF53850">
    <property type="entry name" value="Periplasmic binding protein-like II"/>
    <property type="match status" value="1"/>
</dbReference>
<gene>
    <name evidence="12" type="primary">oppA</name>
    <name evidence="12" type="ordered locus">XBJ1_2423</name>
</gene>
<dbReference type="Gene3D" id="3.90.76.10">
    <property type="entry name" value="Dipeptide-binding Protein, Domain 1"/>
    <property type="match status" value="1"/>
</dbReference>
<dbReference type="InterPro" id="IPR030678">
    <property type="entry name" value="Peptide/Ni-bd"/>
</dbReference>
<dbReference type="Gene3D" id="3.10.105.10">
    <property type="entry name" value="Dipeptide-binding Protein, Domain 3"/>
    <property type="match status" value="1"/>
</dbReference>
<sequence>MMNTTKKRLAAGITVALGMMTGWQAFAAQVPAGVQLAEKQVLVRNNGSEPQSLDPHKIEGVPESNIARDLFEGIVINGPNGEILPGVATHWENQDFKVWTFHLRKDAKWSNGDPVTAQDFVYSWRRLADPNTASPYASYLQYAHILNVDDVIKGKQKPESLGVKALDDHTFQVTLSEPVPYLVRLLIHSTMSPVHRATVEKYGDRWTQPKNFVGNGAYKLKSWNINERLVFERSPTYWDNKNTIIDQVTFLPISSEVTDVNRYRSGEIDITYSNLPIELFQKLKKEIPDQLRVNPYLCTYFYEINNQKPPFNDPRVRTALKLGMDRDLITNKVKNQGDTPAYGWVPPYIANFKDEKPDWYTKLNQQQRNEEAKKLLAEAGFSKENPLKISLLYNTSDLHKKMAIAAAAIWKKNIGAEVSLENQEWKTFLDTRHQGNYDIARAGWCADYNEPTTFLNVKLSYSSNNTAHYKSEAFDALMKEALKVKSDAERAEIYKQANALIDKDSAVVPLYYYVSTRLVKPYVGGYTGKDPLDNIHTKDFYIIKH</sequence>
<dbReference type="FunFam" id="3.90.76.10:FF:000001">
    <property type="entry name" value="Oligopeptide ABC transporter substrate-binding protein"/>
    <property type="match status" value="1"/>
</dbReference>
<keyword evidence="4 10" id="KW-0732">Signal</keyword>
<keyword evidence="3" id="KW-0813">Transport</keyword>
<dbReference type="STRING" id="406818.XBJ1_2423"/>
<protein>
    <recommendedName>
        <fullName evidence="9">Periplasmic oligopeptide-binding protein OppA</fullName>
    </recommendedName>
</protein>
<comment type="subunit">
    <text evidence="8">The complex is composed of two ATP-binding proteins (OppD and OppF), two transmembrane proteins (OppB and OppC) and a solute-binding protein (OppA).</text>
</comment>
<dbReference type="CDD" id="cd08504">
    <property type="entry name" value="PBP2_OppA"/>
    <property type="match status" value="1"/>
</dbReference>
<dbReference type="NCBIfam" id="NF011684">
    <property type="entry name" value="PRK15104.1"/>
    <property type="match status" value="1"/>
</dbReference>
<proteinExistence type="inferred from homology"/>
<dbReference type="PROSITE" id="PS01040">
    <property type="entry name" value="SBP_BACTERIAL_5"/>
    <property type="match status" value="1"/>
</dbReference>
<dbReference type="Proteomes" id="UP000002045">
    <property type="component" value="Chromosome"/>
</dbReference>
<dbReference type="KEGG" id="xbo:XBJ1_2423"/>
<dbReference type="EMBL" id="FN667741">
    <property type="protein sequence ID" value="CBJ81549.1"/>
    <property type="molecule type" value="Genomic_DNA"/>
</dbReference>
<dbReference type="GO" id="GO:0015031">
    <property type="term" value="P:protein transport"/>
    <property type="evidence" value="ECO:0007669"/>
    <property type="project" value="UniProtKB-KW"/>
</dbReference>
<dbReference type="HOGENOM" id="CLU_017028_0_3_6"/>
<name>D3V1K5_XENBS</name>
<dbReference type="GO" id="GO:0030288">
    <property type="term" value="C:outer membrane-bounded periplasmic space"/>
    <property type="evidence" value="ECO:0007669"/>
    <property type="project" value="TreeGrafter"/>
</dbReference>
<dbReference type="RefSeq" id="WP_012988856.1">
    <property type="nucleotide sequence ID" value="NC_013892.1"/>
</dbReference>
<evidence type="ECO:0000256" key="6">
    <source>
        <dbReference type="ARBA" id="ARBA00022927"/>
    </source>
</evidence>
<dbReference type="InterPro" id="IPR000914">
    <property type="entry name" value="SBP_5_dom"/>
</dbReference>
<keyword evidence="6" id="KW-0653">Protein transport</keyword>
<evidence type="ECO:0000256" key="10">
    <source>
        <dbReference type="SAM" id="SignalP"/>
    </source>
</evidence>
<comment type="subcellular location">
    <subcellularLocation>
        <location evidence="1">Periplasm</location>
    </subcellularLocation>
</comment>
<evidence type="ECO:0000313" key="13">
    <source>
        <dbReference type="Proteomes" id="UP000002045"/>
    </source>
</evidence>
<feature type="chain" id="PRO_5003051882" description="Periplasmic oligopeptide-binding protein OppA" evidence="10">
    <location>
        <begin position="28"/>
        <end position="545"/>
    </location>
</feature>
<evidence type="ECO:0000259" key="11">
    <source>
        <dbReference type="Pfam" id="PF00496"/>
    </source>
</evidence>
<evidence type="ECO:0000256" key="7">
    <source>
        <dbReference type="ARBA" id="ARBA00023157"/>
    </source>
</evidence>
<evidence type="ECO:0000256" key="2">
    <source>
        <dbReference type="ARBA" id="ARBA00005695"/>
    </source>
</evidence>
<dbReference type="FunFam" id="3.10.105.10:FF:000001">
    <property type="entry name" value="Oligopeptide ABC transporter, oligopeptide-binding protein"/>
    <property type="match status" value="1"/>
</dbReference>
<evidence type="ECO:0000313" key="12">
    <source>
        <dbReference type="EMBL" id="CBJ81549.1"/>
    </source>
</evidence>
<evidence type="ECO:0000256" key="5">
    <source>
        <dbReference type="ARBA" id="ARBA00022764"/>
    </source>
</evidence>
<evidence type="ECO:0000256" key="4">
    <source>
        <dbReference type="ARBA" id="ARBA00022729"/>
    </source>
</evidence>
<dbReference type="FunFam" id="3.40.190.10:FF:000018">
    <property type="entry name" value="Oligopeptide ABC transporter, oligopeptide-binding protein"/>
    <property type="match status" value="1"/>
</dbReference>
<dbReference type="Gene3D" id="3.40.190.10">
    <property type="entry name" value="Periplasmic binding protein-like II"/>
    <property type="match status" value="1"/>
</dbReference>
<keyword evidence="7" id="KW-1015">Disulfide bond</keyword>
<dbReference type="GO" id="GO:0043190">
    <property type="term" value="C:ATP-binding cassette (ABC) transporter complex"/>
    <property type="evidence" value="ECO:0007669"/>
    <property type="project" value="InterPro"/>
</dbReference>